<comment type="caution">
    <text evidence="2">The sequence shown here is derived from an EMBL/GenBank/DDBJ whole genome shotgun (WGS) entry which is preliminary data.</text>
</comment>
<gene>
    <name evidence="2" type="ORF">OPV22_011858</name>
</gene>
<feature type="signal peptide" evidence="1">
    <location>
        <begin position="1"/>
        <end position="15"/>
    </location>
</feature>
<protein>
    <recommendedName>
        <fullName evidence="4">DUF4283 domain-containing protein</fullName>
    </recommendedName>
</protein>
<sequence>MVFFFLALTIFPYLGVDFPRASPLLSPPPNRASILFGLAFARSAVELQERQQSVRLASYWLALWCALLKMVSSFTREGEFNTGDLWWFEMERSGKTCTQDQRVSEIYLRPKLPSLNMLQVKVVNVWARPIVDEVVRKETIISLLYNQSFQLTGWFGKGGL</sequence>
<evidence type="ECO:0000256" key="1">
    <source>
        <dbReference type="SAM" id="SignalP"/>
    </source>
</evidence>
<reference evidence="2 3" key="1">
    <citation type="submission" date="2022-12" db="EMBL/GenBank/DDBJ databases">
        <title>Chromosome-scale assembly of the Ensete ventricosum genome.</title>
        <authorList>
            <person name="Dussert Y."/>
            <person name="Stocks J."/>
            <person name="Wendawek A."/>
            <person name="Woldeyes F."/>
            <person name="Nichols R.A."/>
            <person name="Borrell J.S."/>
        </authorList>
    </citation>
    <scope>NUCLEOTIDE SEQUENCE [LARGE SCALE GENOMIC DNA]</scope>
    <source>
        <strain evidence="3">cv. Maze</strain>
        <tissue evidence="2">Seeds</tissue>
    </source>
</reference>
<name>A0AAV8RKL0_ENSVE</name>
<feature type="chain" id="PRO_5043742763" description="DUF4283 domain-containing protein" evidence="1">
    <location>
        <begin position="16"/>
        <end position="160"/>
    </location>
</feature>
<dbReference type="Proteomes" id="UP001222027">
    <property type="component" value="Unassembled WGS sequence"/>
</dbReference>
<organism evidence="2 3">
    <name type="scientific">Ensete ventricosum</name>
    <name type="common">Abyssinian banana</name>
    <name type="synonym">Musa ensete</name>
    <dbReference type="NCBI Taxonomy" id="4639"/>
    <lineage>
        <taxon>Eukaryota</taxon>
        <taxon>Viridiplantae</taxon>
        <taxon>Streptophyta</taxon>
        <taxon>Embryophyta</taxon>
        <taxon>Tracheophyta</taxon>
        <taxon>Spermatophyta</taxon>
        <taxon>Magnoliopsida</taxon>
        <taxon>Liliopsida</taxon>
        <taxon>Zingiberales</taxon>
        <taxon>Musaceae</taxon>
        <taxon>Ensete</taxon>
    </lineage>
</organism>
<keyword evidence="3" id="KW-1185">Reference proteome</keyword>
<keyword evidence="1" id="KW-0732">Signal</keyword>
<dbReference type="EMBL" id="JAQQAF010000003">
    <property type="protein sequence ID" value="KAJ8501306.1"/>
    <property type="molecule type" value="Genomic_DNA"/>
</dbReference>
<evidence type="ECO:0000313" key="2">
    <source>
        <dbReference type="EMBL" id="KAJ8501306.1"/>
    </source>
</evidence>
<proteinExistence type="predicted"/>
<dbReference type="AlphaFoldDB" id="A0AAV8RKL0"/>
<evidence type="ECO:0000313" key="3">
    <source>
        <dbReference type="Proteomes" id="UP001222027"/>
    </source>
</evidence>
<evidence type="ECO:0008006" key="4">
    <source>
        <dbReference type="Google" id="ProtNLM"/>
    </source>
</evidence>
<accession>A0AAV8RKL0</accession>